<evidence type="ECO:0000313" key="2">
    <source>
        <dbReference type="EMBL" id="KAK7685593.1"/>
    </source>
</evidence>
<reference evidence="2 3" key="1">
    <citation type="submission" date="2022-09" db="EMBL/GenBank/DDBJ databases">
        <authorList>
            <person name="Palmer J.M."/>
        </authorList>
    </citation>
    <scope>NUCLEOTIDE SEQUENCE [LARGE SCALE GENOMIC DNA]</scope>
    <source>
        <strain evidence="2 3">DSM 7382</strain>
    </source>
</reference>
<dbReference type="PANTHER" id="PTHR48220">
    <property type="match status" value="1"/>
</dbReference>
<organism evidence="2 3">
    <name type="scientific">Cerrena zonata</name>
    <dbReference type="NCBI Taxonomy" id="2478898"/>
    <lineage>
        <taxon>Eukaryota</taxon>
        <taxon>Fungi</taxon>
        <taxon>Dikarya</taxon>
        <taxon>Basidiomycota</taxon>
        <taxon>Agaricomycotina</taxon>
        <taxon>Agaricomycetes</taxon>
        <taxon>Polyporales</taxon>
        <taxon>Cerrenaceae</taxon>
        <taxon>Cerrena</taxon>
    </lineage>
</organism>
<feature type="chain" id="PRO_5043754500" description="Vacuolar protein sorting-associated protein 62" evidence="1">
    <location>
        <begin position="23"/>
        <end position="331"/>
    </location>
</feature>
<dbReference type="InterPro" id="IPR009291">
    <property type="entry name" value="Vps62"/>
</dbReference>
<dbReference type="Proteomes" id="UP001385951">
    <property type="component" value="Unassembled WGS sequence"/>
</dbReference>
<dbReference type="PANTHER" id="PTHR48220:SF1">
    <property type="entry name" value="VACUOLAR PROTEIN SORTING-ASSOCIATED PROTEIN 62-RELATED"/>
    <property type="match status" value="1"/>
</dbReference>
<name>A0AAW0G6J7_9APHY</name>
<accession>A0AAW0G6J7</accession>
<evidence type="ECO:0000256" key="1">
    <source>
        <dbReference type="SAM" id="SignalP"/>
    </source>
</evidence>
<evidence type="ECO:0008006" key="4">
    <source>
        <dbReference type="Google" id="ProtNLM"/>
    </source>
</evidence>
<dbReference type="AlphaFoldDB" id="A0AAW0G6J7"/>
<dbReference type="InterPro" id="IPR053102">
    <property type="entry name" value="VPS_Associated"/>
</dbReference>
<comment type="caution">
    <text evidence="2">The sequence shown here is derived from an EMBL/GenBank/DDBJ whole genome shotgun (WGS) entry which is preliminary data.</text>
</comment>
<gene>
    <name evidence="2" type="ORF">QCA50_011460</name>
</gene>
<evidence type="ECO:0000313" key="3">
    <source>
        <dbReference type="Proteomes" id="UP001385951"/>
    </source>
</evidence>
<feature type="signal peptide" evidence="1">
    <location>
        <begin position="1"/>
        <end position="22"/>
    </location>
</feature>
<dbReference type="Pfam" id="PF06101">
    <property type="entry name" value="Vps62"/>
    <property type="match status" value="1"/>
</dbReference>
<protein>
    <recommendedName>
        <fullName evidence="4">Vacuolar protein sorting-associated protein 62</fullName>
    </recommendedName>
</protein>
<dbReference type="EMBL" id="JASBNA010000020">
    <property type="protein sequence ID" value="KAK7685593.1"/>
    <property type="molecule type" value="Genomic_DNA"/>
</dbReference>
<dbReference type="GO" id="GO:0000329">
    <property type="term" value="C:fungal-type vacuole membrane"/>
    <property type="evidence" value="ECO:0007669"/>
    <property type="project" value="TreeGrafter"/>
</dbReference>
<keyword evidence="1" id="KW-0732">Signal</keyword>
<keyword evidence="3" id="KW-1185">Reference proteome</keyword>
<proteinExistence type="predicted"/>
<dbReference type="GO" id="GO:0006623">
    <property type="term" value="P:protein targeting to vacuole"/>
    <property type="evidence" value="ECO:0007669"/>
    <property type="project" value="TreeGrafter"/>
</dbReference>
<sequence>MRHPICYVSFLALLTYSTTSIAKSHPSKNHRFIPEFALQFAPLSHLWSQEKWFPSDVATHLVHVVPEVNFTAVSSSVTFKNIKHFGSDVFLTSQDPVEDQPSWMHSFENKPNDIGFTKAPATIICVEKGDDIIDAFYFHFYSFDEGNTAQGLEFSDHIGDWEHIMVRFVNESPSVIYLSAHSGGFAFNYSALNMTKGRATTFIAGGTHANYADPGSHLHGPMNLLNDRTDNGPIWDVTLNFRGYWFDNATQTFSVGRGVNVGGKEEIDDGTGWLEFKGMWGDQQYPVPEHGQFCVMDNCHFTDGPTGPIAKNLGRVEVCEHEANCTILMSV</sequence>